<evidence type="ECO:0000256" key="2">
    <source>
        <dbReference type="ARBA" id="ARBA00023125"/>
    </source>
</evidence>
<proteinExistence type="predicted"/>
<reference evidence="6 10" key="4">
    <citation type="submission" date="2020-12" db="EMBL/GenBank/DDBJ databases">
        <title>Whole genome sequencing and de novo assembly of Staphylococcus pseudintermedius: a novel pangenome approach to unravel pathogenesis of canine pyoderma.</title>
        <authorList>
            <person name="Ferrer L."/>
            <person name="Perez D."/>
            <person name="Fonticoba R."/>
            <person name="Vines J."/>
            <person name="Fabregas N."/>
            <person name="Madronero S."/>
            <person name="Meroni G."/>
            <person name="Martino P."/>
            <person name="Martinez S."/>
            <person name="Cusco A."/>
            <person name="Migura L."/>
            <person name="Francino O."/>
        </authorList>
    </citation>
    <scope>NUCLEOTIDE SEQUENCE [LARGE SCALE GENOMIC DNA]</scope>
    <source>
        <strain evidence="6 10">HSP080</strain>
    </source>
</reference>
<dbReference type="RefSeq" id="WP_015729572.1">
    <property type="nucleotide sequence ID" value="NZ_BAAFHP010000003.1"/>
</dbReference>
<dbReference type="SUPFAM" id="SSF51215">
    <property type="entry name" value="Regulatory protein AraC"/>
    <property type="match status" value="1"/>
</dbReference>
<dbReference type="GO" id="GO:0043565">
    <property type="term" value="F:sequence-specific DNA binding"/>
    <property type="evidence" value="ECO:0007669"/>
    <property type="project" value="InterPro"/>
</dbReference>
<dbReference type="InterPro" id="IPR018060">
    <property type="entry name" value="HTH_AraC"/>
</dbReference>
<dbReference type="GO" id="GO:0003700">
    <property type="term" value="F:DNA-binding transcription factor activity"/>
    <property type="evidence" value="ECO:0007669"/>
    <property type="project" value="InterPro"/>
</dbReference>
<dbReference type="SMART" id="SM00342">
    <property type="entry name" value="HTH_ARAC"/>
    <property type="match status" value="1"/>
</dbReference>
<dbReference type="InterPro" id="IPR003313">
    <property type="entry name" value="AraC-bd"/>
</dbReference>
<organism evidence="5 8">
    <name type="scientific">Staphylococcus pseudintermedius</name>
    <dbReference type="NCBI Taxonomy" id="283734"/>
    <lineage>
        <taxon>Bacteria</taxon>
        <taxon>Bacillati</taxon>
        <taxon>Bacillota</taxon>
        <taxon>Bacilli</taxon>
        <taxon>Bacillales</taxon>
        <taxon>Staphylococcaceae</taxon>
        <taxon>Staphylococcus</taxon>
        <taxon>Staphylococcus intermedius group</taxon>
    </lineage>
</organism>
<dbReference type="Proteomes" id="UP000256409">
    <property type="component" value="Unassembled WGS sequence"/>
</dbReference>
<dbReference type="EMBL" id="QQPC01000039">
    <property type="protein sequence ID" value="REA81640.1"/>
    <property type="molecule type" value="Genomic_DNA"/>
</dbReference>
<accession>A0A317YZK8</accession>
<keyword evidence="1" id="KW-0805">Transcription regulation</keyword>
<evidence type="ECO:0000256" key="3">
    <source>
        <dbReference type="ARBA" id="ARBA00023163"/>
    </source>
</evidence>
<dbReference type="Proteomes" id="UP000595859">
    <property type="component" value="Chromosome"/>
</dbReference>
<dbReference type="Gene3D" id="1.10.10.60">
    <property type="entry name" value="Homeodomain-like"/>
    <property type="match status" value="2"/>
</dbReference>
<dbReference type="CDD" id="cd06986">
    <property type="entry name" value="cupin_MmsR-like_N"/>
    <property type="match status" value="1"/>
</dbReference>
<dbReference type="OrthoDB" id="9813413at2"/>
<dbReference type="InterPro" id="IPR009057">
    <property type="entry name" value="Homeodomain-like_sf"/>
</dbReference>
<gene>
    <name evidence="5" type="ORF">DD902_02345</name>
    <name evidence="7" type="ORF">DV961_07045</name>
    <name evidence="6" type="ORF">JGZ15_02215</name>
</gene>
<dbReference type="InterPro" id="IPR037923">
    <property type="entry name" value="HTH-like"/>
</dbReference>
<reference evidence="9" key="3">
    <citation type="journal article" date="2018" name="Vet. Microbiol.">
        <title>Molecular epidemiology of methicillin-resistant staphylococci amongst veterinary personnel, personnel-owned pets, patients and the hospital environment of two companion animal veterinary hospitals.</title>
        <authorList>
            <person name="Worthing K.A."/>
            <person name="Brown J."/>
            <person name="Gerber L."/>
            <person name="Abraham S."/>
            <person name="Trott D."/>
            <person name="Norris J.M."/>
        </authorList>
    </citation>
    <scope>NUCLEOTIDE SEQUENCE [LARGE SCALE GENOMIC DNA]</scope>
    <source>
        <strain evidence="9">ST496-2</strain>
    </source>
</reference>
<dbReference type="GeneID" id="93823681"/>
<dbReference type="Pfam" id="PF02311">
    <property type="entry name" value="AraC_binding"/>
    <property type="match status" value="1"/>
</dbReference>
<evidence type="ECO:0000256" key="1">
    <source>
        <dbReference type="ARBA" id="ARBA00023015"/>
    </source>
</evidence>
<evidence type="ECO:0000313" key="10">
    <source>
        <dbReference type="Proteomes" id="UP000595859"/>
    </source>
</evidence>
<reference evidence="7" key="2">
    <citation type="journal article" date="2018" name="Vet. Microbiol.">
        <title>Methicillin-resistant staphylococci amongst veterinary personnel, personnel-owned pets, patients and the hospital environment of two small animal veterinary hospitals.</title>
        <authorList>
            <person name="Worthing K.A."/>
            <person name="Brown J."/>
            <person name="Gerber L."/>
            <person name="Abraham S."/>
            <person name="Trott D."/>
            <person name="Norris J.M."/>
        </authorList>
    </citation>
    <scope>NUCLEOTIDE SEQUENCE</scope>
    <source>
        <strain evidence="7">ST496-2</strain>
    </source>
</reference>
<evidence type="ECO:0000259" key="4">
    <source>
        <dbReference type="PROSITE" id="PS01124"/>
    </source>
</evidence>
<reference evidence="5 8" key="1">
    <citation type="journal article" date="2018" name="Vet. Microbiol.">
        <title>Clonal diversity and geographic distribution of methicillin-resistant Staphylococcus pseudintermedius from Australian animals: Discovery of novel sequence types.</title>
        <authorList>
            <person name="Worthing K.A."/>
            <person name="Abraham S."/>
            <person name="Coombs G.W."/>
            <person name="Pang S."/>
            <person name="Saputra S."/>
            <person name="Jordan D."/>
            <person name="Trott D.J."/>
            <person name="Norris J.M."/>
        </authorList>
    </citation>
    <scope>NUCLEOTIDE SEQUENCE [LARGE SCALE GENOMIC DNA]</scope>
    <source>
        <strain evidence="5 8">ST525 1</strain>
    </source>
</reference>
<dbReference type="Proteomes" id="UP000246800">
    <property type="component" value="Unassembled WGS sequence"/>
</dbReference>
<dbReference type="PANTHER" id="PTHR43280">
    <property type="entry name" value="ARAC-FAMILY TRANSCRIPTIONAL REGULATOR"/>
    <property type="match status" value="1"/>
</dbReference>
<protein>
    <submittedName>
        <fullName evidence="5">AraC family transcriptional regulator</fullName>
    </submittedName>
</protein>
<keyword evidence="3" id="KW-0804">Transcription</keyword>
<evidence type="ECO:0000313" key="6">
    <source>
        <dbReference type="EMBL" id="QQM98507.1"/>
    </source>
</evidence>
<dbReference type="EMBL" id="CP066884">
    <property type="protein sequence ID" value="QQM98507.1"/>
    <property type="molecule type" value="Genomic_DNA"/>
</dbReference>
<feature type="domain" description="HTH araC/xylS-type" evidence="4">
    <location>
        <begin position="174"/>
        <end position="272"/>
    </location>
</feature>
<dbReference type="PROSITE" id="PS01124">
    <property type="entry name" value="HTH_ARAC_FAMILY_2"/>
    <property type="match status" value="1"/>
</dbReference>
<dbReference type="SUPFAM" id="SSF46689">
    <property type="entry name" value="Homeodomain-like"/>
    <property type="match status" value="2"/>
</dbReference>
<evidence type="ECO:0000313" key="9">
    <source>
        <dbReference type="Proteomes" id="UP000256409"/>
    </source>
</evidence>
<sequence length="286" mass="34162">MQLLWKMFKKNQFEANIDECGIEIGTPHGGYQYEVTKPAVLHIVMSGTGTLTYNQKKYTLKPGDLFLLCRGMNVHYESTLDEPWTYYWVGFSGKLVFDYLNRTSLYETRVIQNQPTNTIRQIIYRMCQRSIEYATENSDDIQHMRDLYELLYELHQHFPKPFHVVKNERYSNVREAIRYINDNYMHAISINDVAKHVNVSRSYLYKMFKKHIDQSPQHYLIHIRMYHASQLFKETDLQSQEIADRVGYKDPLLFSRAFKKHFGVTATQYREEQQLRIESTLDNQKR</sequence>
<evidence type="ECO:0000313" key="5">
    <source>
        <dbReference type="EMBL" id="PWZ76564.1"/>
    </source>
</evidence>
<keyword evidence="2" id="KW-0238">DNA-binding</keyword>
<name>A0A317YZK8_STAPS</name>
<dbReference type="PANTHER" id="PTHR43280:SF2">
    <property type="entry name" value="HTH-TYPE TRANSCRIPTIONAL REGULATOR EXSA"/>
    <property type="match status" value="1"/>
</dbReference>
<dbReference type="Gene3D" id="2.60.120.280">
    <property type="entry name" value="Regulatory protein AraC"/>
    <property type="match status" value="1"/>
</dbReference>
<evidence type="ECO:0000313" key="8">
    <source>
        <dbReference type="Proteomes" id="UP000246800"/>
    </source>
</evidence>
<dbReference type="Pfam" id="PF12833">
    <property type="entry name" value="HTH_18"/>
    <property type="match status" value="1"/>
</dbReference>
<evidence type="ECO:0000313" key="7">
    <source>
        <dbReference type="EMBL" id="REA81640.1"/>
    </source>
</evidence>
<dbReference type="EMBL" id="QEIT01000011">
    <property type="protein sequence ID" value="PWZ76564.1"/>
    <property type="molecule type" value="Genomic_DNA"/>
</dbReference>
<dbReference type="AlphaFoldDB" id="A0A317YZK8"/>